<name>A0A164YRH3_9AGAM</name>
<dbReference type="GO" id="GO:0004601">
    <property type="term" value="F:peroxidase activity"/>
    <property type="evidence" value="ECO:0007669"/>
    <property type="project" value="UniProtKB-KW"/>
</dbReference>
<evidence type="ECO:0000256" key="6">
    <source>
        <dbReference type="SAM" id="MobiDB-lite"/>
    </source>
</evidence>
<keyword evidence="1 5" id="KW-0479">Metal-binding</keyword>
<proteinExistence type="predicted"/>
<evidence type="ECO:0000256" key="4">
    <source>
        <dbReference type="ARBA" id="ARBA00023004"/>
    </source>
</evidence>
<keyword evidence="5" id="KW-0349">Heme</keyword>
<reference evidence="7 8" key="1">
    <citation type="journal article" date="2016" name="Mol. Biol. Evol.">
        <title>Comparative Genomics of Early-Diverging Mushroom-Forming Fungi Provides Insights into the Origins of Lignocellulose Decay Capabilities.</title>
        <authorList>
            <person name="Nagy L.G."/>
            <person name="Riley R."/>
            <person name="Tritt A."/>
            <person name="Adam C."/>
            <person name="Daum C."/>
            <person name="Floudas D."/>
            <person name="Sun H."/>
            <person name="Yadav J.S."/>
            <person name="Pangilinan J."/>
            <person name="Larsson K.H."/>
            <person name="Matsuura K."/>
            <person name="Barry K."/>
            <person name="Labutti K."/>
            <person name="Kuo R."/>
            <person name="Ohm R.A."/>
            <person name="Bhattacharya S.S."/>
            <person name="Shirouzu T."/>
            <person name="Yoshinaga Y."/>
            <person name="Martin F.M."/>
            <person name="Grigoriev I.V."/>
            <person name="Hibbett D.S."/>
        </authorList>
    </citation>
    <scope>NUCLEOTIDE SEQUENCE [LARGE SCALE GENOMIC DNA]</scope>
    <source>
        <strain evidence="7 8">HHB9708</strain>
    </source>
</reference>
<dbReference type="InterPro" id="IPR010255">
    <property type="entry name" value="Haem_peroxidase_sf"/>
</dbReference>
<evidence type="ECO:0000313" key="8">
    <source>
        <dbReference type="Proteomes" id="UP000076722"/>
    </source>
</evidence>
<feature type="binding site" description="axial binding residue" evidence="5">
    <location>
        <position position="366"/>
    </location>
    <ligand>
        <name>heme b</name>
        <dbReference type="ChEBI" id="CHEBI:60344"/>
    </ligand>
    <ligandPart>
        <name>Fe</name>
        <dbReference type="ChEBI" id="CHEBI:18248"/>
    </ligandPart>
</feature>
<keyword evidence="8" id="KW-1185">Reference proteome</keyword>
<protein>
    <submittedName>
        <fullName evidence="7">Heme peroxidase</fullName>
    </submittedName>
</protein>
<dbReference type="STRING" id="1314777.A0A164YRH3"/>
<gene>
    <name evidence="7" type="ORF">SISNIDRAFT_482102</name>
</gene>
<dbReference type="GO" id="GO:0006979">
    <property type="term" value="P:response to oxidative stress"/>
    <property type="evidence" value="ECO:0007669"/>
    <property type="project" value="InterPro"/>
</dbReference>
<feature type="region of interest" description="Disordered" evidence="6">
    <location>
        <begin position="1"/>
        <end position="20"/>
    </location>
</feature>
<keyword evidence="4 5" id="KW-0408">Iron</keyword>
<keyword evidence="7" id="KW-0575">Peroxidase</keyword>
<dbReference type="Proteomes" id="UP000076722">
    <property type="component" value="Unassembled WGS sequence"/>
</dbReference>
<keyword evidence="3" id="KW-0560">Oxidoreductase</keyword>
<dbReference type="OrthoDB" id="823504at2759"/>
<evidence type="ECO:0000256" key="1">
    <source>
        <dbReference type="ARBA" id="ARBA00022723"/>
    </source>
</evidence>
<dbReference type="InterPro" id="IPR050783">
    <property type="entry name" value="Oxylipin_biosynth_metab"/>
</dbReference>
<sequence>MVSLASKSTPDPKKPVPQMSTAELEQIKQVIQQWLGKSIADMSLQQIIQEVYDEAMNTEESQRAITGAMLLLTTLAPVVPQEMVRPLNDRVVGVLYESMPRPPQNMARRDWRSLDGSDPLGKSNMPYARSVPVDESRTHEYPDSREVFRKLMLRVRDKDGKEHAPPNPDGLSALTFAYGTLVIHSVFNSDHSEPDGKNIGVNKSSSFFDLSLLYGNNEAEVALIRHEALGRGIIQPDTFSDNRVLLLPPAASVILVLFNRNHNYIANKLLEENERGQWSNPPPLDKQARARQDEEIFQTARLINCLHFVNIVITDYVGGIMGVTKNQGGWPGNAEPLDEIEMNGRRVSRGDGNLISIEFNTLYRWHSTLSKPDVEWAEGVLSKVLERKDWDKLQPPDYQRAEKIARPDPDPRKRTFGGLERGEDGTFSDNELANLLYDAIEAPAGFFRAQGSPLVLGFVDVMGINQMRNWNVCTLNEFRRWLGLDPFKDFEDWNAYKPVADAARELYGDIEKLELYPGLHAEGHADDGYGLPYPPLRVHTMRNGLLFDAIALIRGDRFFTTARTPENLTQWGWNDIQRVYPSKAFGGHIHNLLRRLLPTYFPENSSYTWFPMSVPAFMEKVLTQDPTWDFTRPVETS</sequence>
<dbReference type="SUPFAM" id="SSF48113">
    <property type="entry name" value="Heme-dependent peroxidases"/>
    <property type="match status" value="1"/>
</dbReference>
<dbReference type="PROSITE" id="PS50292">
    <property type="entry name" value="PEROXIDASE_3"/>
    <property type="match status" value="1"/>
</dbReference>
<dbReference type="EMBL" id="KV419397">
    <property type="protein sequence ID" value="KZS97168.1"/>
    <property type="molecule type" value="Genomic_DNA"/>
</dbReference>
<dbReference type="InterPro" id="IPR037120">
    <property type="entry name" value="Haem_peroxidase_sf_animal"/>
</dbReference>
<feature type="region of interest" description="Disordered" evidence="6">
    <location>
        <begin position="103"/>
        <end position="139"/>
    </location>
</feature>
<dbReference type="AlphaFoldDB" id="A0A164YRH3"/>
<dbReference type="PANTHER" id="PTHR11903">
    <property type="entry name" value="PROSTAGLANDIN G/H SYNTHASE"/>
    <property type="match status" value="1"/>
</dbReference>
<evidence type="ECO:0000313" key="7">
    <source>
        <dbReference type="EMBL" id="KZS97168.1"/>
    </source>
</evidence>
<dbReference type="PANTHER" id="PTHR11903:SF37">
    <property type="entry name" value="PSI-PRODUCING OXYGENASE A"/>
    <property type="match status" value="1"/>
</dbReference>
<dbReference type="Pfam" id="PF03098">
    <property type="entry name" value="An_peroxidase"/>
    <property type="match status" value="1"/>
</dbReference>
<dbReference type="InterPro" id="IPR019791">
    <property type="entry name" value="Haem_peroxidase_animal"/>
</dbReference>
<evidence type="ECO:0000256" key="2">
    <source>
        <dbReference type="ARBA" id="ARBA00022964"/>
    </source>
</evidence>
<dbReference type="GO" id="GO:0006631">
    <property type="term" value="P:fatty acid metabolic process"/>
    <property type="evidence" value="ECO:0007669"/>
    <property type="project" value="UniProtKB-ARBA"/>
</dbReference>
<dbReference type="GO" id="GO:0020037">
    <property type="term" value="F:heme binding"/>
    <property type="evidence" value="ECO:0007669"/>
    <property type="project" value="InterPro"/>
</dbReference>
<dbReference type="Gene3D" id="1.10.640.10">
    <property type="entry name" value="Haem peroxidase domain superfamily, animal type"/>
    <property type="match status" value="1"/>
</dbReference>
<evidence type="ECO:0000256" key="3">
    <source>
        <dbReference type="ARBA" id="ARBA00023002"/>
    </source>
</evidence>
<dbReference type="GO" id="GO:0046872">
    <property type="term" value="F:metal ion binding"/>
    <property type="evidence" value="ECO:0007669"/>
    <property type="project" value="UniProtKB-KW"/>
</dbReference>
<evidence type="ECO:0000256" key="5">
    <source>
        <dbReference type="PIRSR" id="PIRSR619791-2"/>
    </source>
</evidence>
<dbReference type="GO" id="GO:0051213">
    <property type="term" value="F:dioxygenase activity"/>
    <property type="evidence" value="ECO:0007669"/>
    <property type="project" value="UniProtKB-KW"/>
</dbReference>
<organism evidence="7 8">
    <name type="scientific">Sistotremastrum niveocremeum HHB9708</name>
    <dbReference type="NCBI Taxonomy" id="1314777"/>
    <lineage>
        <taxon>Eukaryota</taxon>
        <taxon>Fungi</taxon>
        <taxon>Dikarya</taxon>
        <taxon>Basidiomycota</taxon>
        <taxon>Agaricomycotina</taxon>
        <taxon>Agaricomycetes</taxon>
        <taxon>Sistotremastrales</taxon>
        <taxon>Sistotremastraceae</taxon>
        <taxon>Sertulicium</taxon>
        <taxon>Sertulicium niveocremeum</taxon>
    </lineage>
</organism>
<accession>A0A164YRH3</accession>
<keyword evidence="2" id="KW-0223">Dioxygenase</keyword>